<gene>
    <name evidence="2" type="ORF">G3572_00585</name>
</gene>
<dbReference type="EMBL" id="JAAIKE010000001">
    <property type="protein sequence ID" value="NEX44686.1"/>
    <property type="molecule type" value="Genomic_DNA"/>
</dbReference>
<protein>
    <submittedName>
        <fullName evidence="2">Cobalamin B12-binding domain-containing protein</fullName>
    </submittedName>
</protein>
<sequence>MGNSGFSQFAAEVVARVVARDGAPGVALKEPVLAAVLAAARHADPRALERVLVDIKRARVSHEAIVDHYIPEVARRLGRAWEDDLLSFADVSIGTARLQSFVKDIGQSWVADGTGDAAGSTVLVLVPDGEQHSLGARVAASWLHRKGVSVCLRVAPSARDVAAILAQRRFDGVMISVASHEKLESCTGLVKTLRESIPKGPPIALGGAILGQGENIVSVSGVDIVTNDLSKAAEALGLICKRPQMTVIT</sequence>
<organism evidence="2 3">
    <name type="scientific">Pseudotabrizicola algicola</name>
    <dbReference type="NCBI Taxonomy" id="2709381"/>
    <lineage>
        <taxon>Bacteria</taxon>
        <taxon>Pseudomonadati</taxon>
        <taxon>Pseudomonadota</taxon>
        <taxon>Alphaproteobacteria</taxon>
        <taxon>Rhodobacterales</taxon>
        <taxon>Paracoccaceae</taxon>
        <taxon>Pseudotabrizicola</taxon>
    </lineage>
</organism>
<proteinExistence type="predicted"/>
<dbReference type="AlphaFoldDB" id="A0A6B3RHG5"/>
<name>A0A6B3RHG5_9RHOB</name>
<evidence type="ECO:0000313" key="2">
    <source>
        <dbReference type="EMBL" id="NEX44686.1"/>
    </source>
</evidence>
<dbReference type="InterPro" id="IPR006158">
    <property type="entry name" value="Cobalamin-bd"/>
</dbReference>
<evidence type="ECO:0000259" key="1">
    <source>
        <dbReference type="PROSITE" id="PS51332"/>
    </source>
</evidence>
<dbReference type="PROSITE" id="PS51332">
    <property type="entry name" value="B12_BINDING"/>
    <property type="match status" value="1"/>
</dbReference>
<comment type="caution">
    <text evidence="2">The sequence shown here is derived from an EMBL/GenBank/DDBJ whole genome shotgun (WGS) entry which is preliminary data.</text>
</comment>
<feature type="domain" description="B12-binding" evidence="1">
    <location>
        <begin position="119"/>
        <end position="246"/>
    </location>
</feature>
<dbReference type="Proteomes" id="UP000481421">
    <property type="component" value="Unassembled WGS sequence"/>
</dbReference>
<dbReference type="Pfam" id="PF02310">
    <property type="entry name" value="B12-binding"/>
    <property type="match status" value="1"/>
</dbReference>
<dbReference type="InterPro" id="IPR036724">
    <property type="entry name" value="Cobalamin-bd_sf"/>
</dbReference>
<accession>A0A6B3RHG5</accession>
<evidence type="ECO:0000313" key="3">
    <source>
        <dbReference type="Proteomes" id="UP000481421"/>
    </source>
</evidence>
<dbReference type="GO" id="GO:0046872">
    <property type="term" value="F:metal ion binding"/>
    <property type="evidence" value="ECO:0007669"/>
    <property type="project" value="InterPro"/>
</dbReference>
<dbReference type="SUPFAM" id="SSF52242">
    <property type="entry name" value="Cobalamin (vitamin B12)-binding domain"/>
    <property type="match status" value="1"/>
</dbReference>
<dbReference type="Gene3D" id="3.40.50.280">
    <property type="entry name" value="Cobalamin-binding domain"/>
    <property type="match status" value="1"/>
</dbReference>
<dbReference type="GO" id="GO:0031419">
    <property type="term" value="F:cobalamin binding"/>
    <property type="evidence" value="ECO:0007669"/>
    <property type="project" value="InterPro"/>
</dbReference>
<reference evidence="2 3" key="1">
    <citation type="submission" date="2020-02" db="EMBL/GenBank/DDBJ databases">
        <title>Rhodobacter algicola sp. nov., isolated from microalga culture.</title>
        <authorList>
            <person name="Park C.-Y."/>
        </authorList>
    </citation>
    <scope>NUCLEOTIDE SEQUENCE [LARGE SCALE GENOMIC DNA]</scope>
    <source>
        <strain evidence="2 3">ETT8</strain>
    </source>
</reference>
<keyword evidence="3" id="KW-1185">Reference proteome</keyword>